<organism evidence="2 3">
    <name type="scientific">Rhodopseudomonas faecalis</name>
    <dbReference type="NCBI Taxonomy" id="99655"/>
    <lineage>
        <taxon>Bacteria</taxon>
        <taxon>Pseudomonadati</taxon>
        <taxon>Pseudomonadota</taxon>
        <taxon>Alphaproteobacteria</taxon>
        <taxon>Hyphomicrobiales</taxon>
        <taxon>Nitrobacteraceae</taxon>
        <taxon>Rhodopseudomonas</taxon>
    </lineage>
</organism>
<evidence type="ECO:0000313" key="3">
    <source>
        <dbReference type="Proteomes" id="UP000248148"/>
    </source>
</evidence>
<keyword evidence="1" id="KW-0812">Transmembrane</keyword>
<dbReference type="EMBL" id="QJTI01000013">
    <property type="protein sequence ID" value="PYF02244.1"/>
    <property type="molecule type" value="Genomic_DNA"/>
</dbReference>
<evidence type="ECO:0000256" key="1">
    <source>
        <dbReference type="SAM" id="Phobius"/>
    </source>
</evidence>
<protein>
    <submittedName>
        <fullName evidence="2">Uncharacterized protein</fullName>
    </submittedName>
</protein>
<keyword evidence="1" id="KW-0472">Membrane</keyword>
<keyword evidence="1" id="KW-1133">Transmembrane helix</keyword>
<name>A0A318TC09_9BRAD</name>
<proteinExistence type="predicted"/>
<accession>A0A318TC09</accession>
<evidence type="ECO:0000313" key="2">
    <source>
        <dbReference type="EMBL" id="PYF02244.1"/>
    </source>
</evidence>
<comment type="caution">
    <text evidence="2">The sequence shown here is derived from an EMBL/GenBank/DDBJ whole genome shotgun (WGS) entry which is preliminary data.</text>
</comment>
<dbReference type="RefSeq" id="WP_110781191.1">
    <property type="nucleotide sequence ID" value="NZ_QJTI01000013.1"/>
</dbReference>
<dbReference type="Proteomes" id="UP000248148">
    <property type="component" value="Unassembled WGS sequence"/>
</dbReference>
<feature type="transmembrane region" description="Helical" evidence="1">
    <location>
        <begin position="7"/>
        <end position="27"/>
    </location>
</feature>
<reference evidence="2 3" key="1">
    <citation type="submission" date="2018-06" db="EMBL/GenBank/DDBJ databases">
        <title>Genomic Encyclopedia of Archaeal and Bacterial Type Strains, Phase II (KMG-II): from individual species to whole genera.</title>
        <authorList>
            <person name="Goeker M."/>
        </authorList>
    </citation>
    <scope>NUCLEOTIDE SEQUENCE [LARGE SCALE GENOMIC DNA]</scope>
    <source>
        <strain evidence="2 3">JCM 11668</strain>
    </source>
</reference>
<dbReference type="AlphaFoldDB" id="A0A318TC09"/>
<sequence length="176" mass="19251">MRSLNRIGIKLGFAGVIGIMLAVGMIANQAATEPKVREANRHADDEAQISENALIAESEMRNMQLAVRGVRLARSTKDFDKRRSQFRDAKAAQAKLLEVSIALSASPEEKRMYGEITRLTDEYAVGADEQAQQQKKMLELNEKRATLATDWDRKADALIAATGNGGGTANLDRGGY</sequence>
<keyword evidence="3" id="KW-1185">Reference proteome</keyword>
<gene>
    <name evidence="2" type="ORF">BJ122_11328</name>
</gene>